<reference evidence="26" key="5">
    <citation type="journal article" date="2008" name="J. Proteome Res.">
        <title>Phosphoproteome of resting human platelets.</title>
        <authorList>
            <person name="Zahedi R.P."/>
            <person name="Lewandrowski U."/>
            <person name="Wiesner J."/>
            <person name="Wortelkamp S."/>
            <person name="Moebius J."/>
            <person name="Schutz C."/>
            <person name="Walter U."/>
            <person name="Gambaryan S."/>
            <person name="Sickmann A."/>
        </authorList>
    </citation>
    <scope>IDENTIFICATION BY MASS SPECTROMETRY [LARGE SCALE ANALYSIS]</scope>
</reference>
<keyword evidence="15" id="KW-0968">Cytoplasmic vesicle</keyword>
<keyword evidence="7" id="KW-0677">Repeat</keyword>
<dbReference type="InterPro" id="IPR052248">
    <property type="entry name" value="Arf-GAP_FG-repeat_protein"/>
</dbReference>
<evidence type="ECO:0000256" key="13">
    <source>
        <dbReference type="ARBA" id="ARBA00023180"/>
    </source>
</evidence>
<dbReference type="Ensembl" id="ENST00000409315.5">
    <property type="protein sequence ID" value="ENSP00000387154.1"/>
    <property type="gene ID" value="ENSG00000173744.18"/>
</dbReference>
<dbReference type="Ensembl" id="ENST00000409315.5">
    <property type="protein sequence ID" value="ENSP00000387154.1"/>
    <property type="gene ID" value="ENSG00000173744.19"/>
</dbReference>
<evidence type="ECO:0000256" key="11">
    <source>
        <dbReference type="ARBA" id="ARBA00022871"/>
    </source>
</evidence>
<keyword evidence="5" id="KW-0597">Phosphoprotein</keyword>
<dbReference type="GO" id="GO:0007283">
    <property type="term" value="P:spermatogenesis"/>
    <property type="evidence" value="ECO:0007669"/>
    <property type="project" value="UniProtKB-KW"/>
</dbReference>
<reference evidence="33" key="12">
    <citation type="journal article" date="2013" name="J. Proteome Res.">
        <title>Toward a comprehensive characterization of a human cancer cell phosphoproteome.</title>
        <authorList>
            <person name="Zhou H."/>
            <person name="Di Palma S."/>
            <person name="Preisinger C."/>
            <person name="Peng M."/>
            <person name="Polat A.N."/>
            <person name="Heck A.J."/>
            <person name="Mohammed S."/>
        </authorList>
    </citation>
    <scope>IDENTIFICATION BY MASS SPECTROMETRY [LARGE SCALE ANALYSIS]</scope>
</reference>
<evidence type="ECO:0007829" key="24">
    <source>
        <dbReference type="ProteomicsDB" id="B8ZZY2"/>
    </source>
</evidence>
<dbReference type="FunFam" id="3.30.450.50:FF:000005">
    <property type="entry name" value="arf-GAP domain and FG repeat-containing protein 1"/>
    <property type="match status" value="1"/>
</dbReference>
<reference evidence="32" key="11">
    <citation type="journal article" date="2011" name="Sci. Signal.">
        <title>System-wide temporal characterization of the proteome and phosphoproteome of human embryonic stem cell differentiation.</title>
        <authorList>
            <person name="Rigbolt K.T."/>
            <person name="Prokhorova T.A."/>
            <person name="Akimov V."/>
            <person name="Henningsen J."/>
            <person name="Johansen P.T."/>
            <person name="Kratchmarova I."/>
            <person name="Kassem M."/>
            <person name="Mann M."/>
            <person name="Olsen J.V."/>
            <person name="Blagoev B."/>
        </authorList>
    </citation>
    <scope>IDENTIFICATION BY MASS SPECTROMETRY [LARGE SCALE ANALYSIS]</scope>
</reference>
<keyword evidence="8 18" id="KW-0863">Zinc-finger</keyword>
<dbReference type="InterPro" id="IPR037278">
    <property type="entry name" value="ARFGAP/RecO"/>
</dbReference>
<evidence type="ECO:0007829" key="23">
    <source>
        <dbReference type="PeptideAtlas" id="B8ZZY2"/>
    </source>
</evidence>
<dbReference type="GO" id="GO:0008270">
    <property type="term" value="F:zinc ion binding"/>
    <property type="evidence" value="ECO:0007669"/>
    <property type="project" value="UniProtKB-KW"/>
</dbReference>
<evidence type="ECO:0007829" key="34">
    <source>
        <dbReference type="PubMed" id="24275569"/>
    </source>
</evidence>
<dbReference type="HGNC" id="HGNC:5175">
    <property type="gene designation" value="AGFG1"/>
</dbReference>
<proteinExistence type="evidence at protein level"/>
<dbReference type="Pfam" id="PF01412">
    <property type="entry name" value="ArfGap"/>
    <property type="match status" value="1"/>
</dbReference>
<reference evidence="21" key="15">
    <citation type="submission" date="2025-08" db="UniProtKB">
        <authorList>
            <consortium name="Ensembl"/>
        </authorList>
    </citation>
    <scope>IDENTIFICATION</scope>
</reference>
<feature type="compositionally biased region" description="Polar residues" evidence="19">
    <location>
        <begin position="176"/>
        <end position="191"/>
    </location>
</feature>
<dbReference type="GeneTree" id="ENSGT00940000155511"/>
<reference evidence="35" key="14">
    <citation type="journal article" date="2015" name="Proteomics">
        <title>N-terminome analysis of the human mitochondrial proteome.</title>
        <authorList>
            <person name="Vaca Jacome A.S."/>
            <person name="Rabilloud T."/>
            <person name="Schaeffer-Reiss C."/>
            <person name="Rompais M."/>
            <person name="Ayoub D."/>
            <person name="Lane L."/>
            <person name="Bairoch A."/>
            <person name="Van Dorsselaer A."/>
            <person name="Carapito C."/>
        </authorList>
    </citation>
    <scope>IDENTIFICATION BY MASS SPECTROMETRY [LARGE SCALE ANALYSIS]</scope>
</reference>
<evidence type="ECO:0007829" key="32">
    <source>
        <dbReference type="PubMed" id="21406692"/>
    </source>
</evidence>
<dbReference type="MassIVE" id="B8ZZY2"/>
<evidence type="ECO:0000259" key="20">
    <source>
        <dbReference type="PROSITE" id="PS50115"/>
    </source>
</evidence>
<reference evidence="21 22" key="1">
    <citation type="journal article" date="2001" name="Nature">
        <title>Initial sequencing and analysis of the human genome.</title>
        <authorList>
            <consortium name="International Human Genome Sequencing Consortium"/>
            <person name="Lander E.S."/>
            <person name="Linton L.M."/>
            <person name="Birren B."/>
            <person name="Nusbaum C."/>
            <person name="Zody M.C."/>
            <person name="Baldwin J."/>
            <person name="Devon K."/>
            <person name="Dewar K."/>
            <person name="Doyle M."/>
            <person name="FitzHugh W."/>
            <person name="Funke R."/>
            <person name="Gage D."/>
            <person name="Harris K."/>
            <person name="Heaford A."/>
            <person name="Howland J."/>
            <person name="Kann L."/>
            <person name="Lehoczky J."/>
            <person name="LeVine R."/>
            <person name="McEwan P."/>
            <person name="McKernan K."/>
            <person name="Meldrim J."/>
            <person name="Mesirov J.P."/>
            <person name="Miranda C."/>
            <person name="Morris W."/>
            <person name="Naylor J."/>
            <person name="Raymond C."/>
            <person name="Rosetti M."/>
            <person name="Santos R."/>
            <person name="Sheridan A."/>
            <person name="Sougnez C."/>
            <person name="Stange-Thomann N."/>
            <person name="Stojanovic N."/>
            <person name="Subramanian A."/>
            <person name="Wyman D."/>
            <person name="Rogers J."/>
            <person name="Sulston J."/>
            <person name="Ainscough R."/>
            <person name="Beck S."/>
            <person name="Bentley D."/>
            <person name="Burton J."/>
            <person name="Clee C."/>
            <person name="Carter N."/>
            <person name="Coulson A."/>
            <person name="Deadman R."/>
            <person name="Deloukas P."/>
            <person name="Dunham A."/>
            <person name="Dunham I."/>
            <person name="Durbin R."/>
            <person name="French L."/>
            <person name="Grafham D."/>
            <person name="Gregory S."/>
            <person name="Hubbard T."/>
            <person name="Humphray S."/>
            <person name="Hunt A."/>
            <person name="Jones M."/>
            <person name="Lloyd C."/>
            <person name="McMurray A."/>
            <person name="Matthews L."/>
            <person name="Mercer S."/>
            <person name="Milne S."/>
            <person name="Mullikin J.C."/>
            <person name="Mungall A."/>
            <person name="Plumb R."/>
            <person name="Ross M."/>
            <person name="Shownkeen R."/>
            <person name="Sims S."/>
            <person name="Waterston R.H."/>
            <person name="Wilson R.K."/>
            <person name="Hillier L.W."/>
            <person name="McPherson J.D."/>
            <person name="Marra M.A."/>
            <person name="Mardis E.R."/>
            <person name="Fulton L.A."/>
            <person name="Chinwalla A.T."/>
            <person name="Pepin K.H."/>
            <person name="Gish W.R."/>
            <person name="Chissoe S.L."/>
            <person name="Wendl M.C."/>
            <person name="Delehaunty K.D."/>
            <person name="Miner T.L."/>
            <person name="Delehaunty A."/>
            <person name="Kramer J.B."/>
            <person name="Cook L.L."/>
            <person name="Fulton R.S."/>
            <person name="Johnson D.L."/>
            <person name="Minx P.J."/>
            <person name="Clifton S.W."/>
            <person name="Hawkins T."/>
            <person name="Branscomb E."/>
            <person name="Predki P."/>
            <person name="Richardson P."/>
            <person name="Wenning S."/>
            <person name="Slezak T."/>
            <person name="Doggett N."/>
            <person name="Cheng J.F."/>
            <person name="Olsen A."/>
            <person name="Lucas S."/>
            <person name="Elkin C."/>
            <person name="Uberbacher E."/>
            <person name="Frazier M."/>
            <person name="Gibbs R.A."/>
            <person name="Muzny D.M."/>
            <person name="Scherer S.E."/>
            <person name="Bouck J.B."/>
            <person name="Sodergren E.J."/>
            <person name="Worley K.C."/>
            <person name="Rives C.M."/>
            <person name="Gorrell J.H."/>
            <person name="Metzker M.L."/>
            <person name="Naylor S.L."/>
            <person name="Kucherlapati R.S."/>
            <person name="Nelson D.L."/>
            <person name="Weinstock G.M."/>
            <person name="Sakaki Y."/>
            <person name="Fujiyama A."/>
            <person name="Hattori M."/>
            <person name="Yada T."/>
            <person name="Toyoda A."/>
            <person name="Itoh T."/>
            <person name="Kawagoe C."/>
            <person name="Watanabe H."/>
            <person name="Totoki Y."/>
            <person name="Taylor T."/>
            <person name="Weissenbach J."/>
            <person name="Heilig R."/>
            <person name="Saurin W."/>
            <person name="Artiguenave F."/>
            <person name="Brottier P."/>
            <person name="Bruls T."/>
            <person name="Pelletier E."/>
            <person name="Robert C."/>
            <person name="Wincker P."/>
            <person name="Smith D.R."/>
            <person name="Doucette-Stamm L."/>
            <person name="Rubenfield M."/>
            <person name="Weinstock K."/>
            <person name="Lee H.M."/>
            <person name="Dubois J."/>
            <person name="Rosenthal A."/>
            <person name="Platzer M."/>
            <person name="Nyakatura G."/>
            <person name="Taudien S."/>
            <person name="Rump A."/>
            <person name="Yang H."/>
            <person name="Yu J."/>
            <person name="Wang J."/>
            <person name="Huang G."/>
            <person name="Gu J."/>
            <person name="Hood L."/>
            <person name="Rowen L."/>
            <person name="Madan A."/>
            <person name="Qin S."/>
            <person name="Davis R.W."/>
            <person name="Federspiel N.A."/>
            <person name="Abola A.P."/>
            <person name="Proctor M.J."/>
            <person name="Myers R.M."/>
            <person name="Schmutz J."/>
            <person name="Dickson M."/>
            <person name="Grimwood J."/>
            <person name="Cox D.R."/>
            <person name="Olson M.V."/>
            <person name="Kaul R."/>
            <person name="Raymond C."/>
            <person name="Shimizu N."/>
            <person name="Kawasaki K."/>
            <person name="Minoshima S."/>
            <person name="Evans G.A."/>
            <person name="Athanasiou M."/>
            <person name="Schultz R."/>
            <person name="Roe B.A."/>
            <person name="Chen F."/>
            <person name="Pan H."/>
            <person name="Ramser J."/>
            <person name="Lehrach H."/>
            <person name="Reinhardt R."/>
            <person name="McCombie W.R."/>
            <person name="de la Bastide M."/>
            <person name="Dedhia N."/>
            <person name="Blocker H."/>
            <person name="Hornischer K."/>
            <person name="Nordsiek G."/>
            <person name="Agarwala R."/>
            <person name="Aravind L."/>
            <person name="Bailey J.A."/>
            <person name="Bateman A."/>
            <person name="Batzoglou S."/>
            <person name="Birney E."/>
            <person name="Bork P."/>
            <person name="Brown D.G."/>
            <person name="Burge C.B."/>
            <person name="Cerutti L."/>
            <person name="Chen H.C."/>
            <person name="Church D."/>
            <person name="Clamp M."/>
            <person name="Copley R.R."/>
            <person name="Doerks T."/>
            <person name="Eddy S.R."/>
            <person name="Eichler E.E."/>
            <person name="Furey T.S."/>
            <person name="Galagan J."/>
            <person name="Gilbert J.G."/>
            <person name="Harmon C."/>
            <person name="Hayashizaki Y."/>
            <person name="Haussler D."/>
            <person name="Hermjakob H."/>
            <person name="Hokamp K."/>
            <person name="Jang W."/>
            <person name="Johnson L.S."/>
            <person name="Jones T.A."/>
            <person name="Kasif S."/>
            <person name="Kaspryzk A."/>
            <person name="Kennedy S."/>
            <person name="Kent W.J."/>
            <person name="Kitts P."/>
            <person name="Koonin E.V."/>
            <person name="Korf I."/>
            <person name="Kulp D."/>
            <person name="Lancet D."/>
            <person name="Lowe T.M."/>
            <person name="McLysaght A."/>
            <person name="Mikkelsen T."/>
            <person name="Moran J.V."/>
            <person name="Mulder N."/>
            <person name="Pollara V.J."/>
            <person name="Ponting C.P."/>
            <person name="Schuler G."/>
            <person name="Schultz J."/>
            <person name="Slater G."/>
            <person name="Smit A.F."/>
            <person name="Stupka E."/>
            <person name="Szustakowski J."/>
            <person name="Thierry-Mieg D."/>
            <person name="Thierry-Mieg J."/>
            <person name="Wagner L."/>
            <person name="Wallis J."/>
            <person name="Wheeler R."/>
            <person name="Williams A."/>
            <person name="Wolf Y.I."/>
            <person name="Wolfe K.H."/>
            <person name="Yang S.P."/>
            <person name="Yeh R.F."/>
            <person name="Collins F."/>
            <person name="Guyer M.S."/>
            <person name="Peterson J."/>
            <person name="Felsenfeld A."/>
            <person name="Wetterstrand K.A."/>
            <person name="Patrinos A."/>
            <person name="Morgan M.J."/>
            <person name="de Jong P."/>
            <person name="Catanese J.J."/>
            <person name="Osoegawa K."/>
            <person name="Shizuya H."/>
            <person name="Choi S."/>
            <person name="Chen Y.J."/>
        </authorList>
    </citation>
    <scope>NUCLEOTIDE SEQUENCE [LARGE SCALE GENOMIC DNA]</scope>
</reference>
<reference evidence="27" key="6">
    <citation type="journal article" date="2008" name="Proc. Natl. Acad. Sci. U.S.A.">
        <title>A quantitative atlas of mitotic phosphorylation.</title>
        <authorList>
            <person name="Dephoure N."/>
            <person name="Zhou C."/>
            <person name="Villen J."/>
            <person name="Beausoleil S.A."/>
            <person name="Bakalarski C.E."/>
            <person name="Elledge S.J."/>
            <person name="Gygi S.P."/>
        </authorList>
    </citation>
    <scope>IDENTIFICATION BY MASS SPECTROMETRY [LARGE SCALE ANALYSIS]</scope>
</reference>
<dbReference type="UCSC" id="uc061tfz.1">
    <property type="organism name" value="human"/>
</dbReference>
<evidence type="ECO:0000256" key="17">
    <source>
        <dbReference type="ARBA" id="ARBA00078983"/>
    </source>
</evidence>
<reference evidence="31" key="10">
    <citation type="journal article" date="2011" name="BMC Syst. Biol.">
        <title>Initial characterization of the human central proteome.</title>
        <authorList>
            <person name="Burkard T.R."/>
            <person name="Planyavsky M."/>
            <person name="Kaupe I."/>
            <person name="Breitwieser F.P."/>
            <person name="Burckstummer T."/>
            <person name="Bennett K.L."/>
            <person name="Superti-Furga G."/>
            <person name="Colinge J."/>
        </authorList>
    </citation>
    <scope>IDENTIFICATION BY MASS SPECTROMETRY [LARGE SCALE ANALYSIS]</scope>
</reference>
<dbReference type="InterPro" id="IPR001164">
    <property type="entry name" value="ArfGAP_dom"/>
</dbReference>
<dbReference type="GO" id="GO:0005634">
    <property type="term" value="C:nucleus"/>
    <property type="evidence" value="ECO:0007669"/>
    <property type="project" value="UniProtKB-SubCell"/>
</dbReference>
<keyword evidence="3" id="KW-0813">Transport</keyword>
<dbReference type="HOGENOM" id="CLU_027801_1_0_1"/>
<comment type="subcellular location">
    <subcellularLocation>
        <location evidence="2">Cytoplasmic vesicle</location>
    </subcellularLocation>
    <subcellularLocation>
        <location evidence="1">Nucleus</location>
    </subcellularLocation>
</comment>
<evidence type="ECO:0000256" key="12">
    <source>
        <dbReference type="ARBA" id="ARBA00023125"/>
    </source>
</evidence>
<reference evidence="29" key="8">
    <citation type="journal article" date="2009" name="Sci. Signal.">
        <title>Quantitative phosphoproteomic analysis of T cell receptor signaling reveals system-wide modulation of protein-protein interactions.</title>
        <authorList>
            <person name="Mayya V."/>
            <person name="Lundgren D.H."/>
            <person name="Hwang S.I."/>
            <person name="Rezaul K."/>
            <person name="Wu L."/>
            <person name="Eng J.K."/>
            <person name="Rodionov V."/>
            <person name="Han D.K."/>
        </authorList>
    </citation>
    <scope>IDENTIFICATION BY MASS SPECTROMETRY [LARGE SCALE ANALYSIS]</scope>
</reference>
<organism evidence="21 22">
    <name type="scientific">Homo sapiens</name>
    <name type="common">Human</name>
    <dbReference type="NCBI Taxonomy" id="9606"/>
    <lineage>
        <taxon>Eukaryota</taxon>
        <taxon>Metazoa</taxon>
        <taxon>Chordata</taxon>
        <taxon>Craniata</taxon>
        <taxon>Vertebrata</taxon>
        <taxon>Euteleostomi</taxon>
        <taxon>Mammalia</taxon>
        <taxon>Eutheria</taxon>
        <taxon>Euarchontoglires</taxon>
        <taxon>Primates</taxon>
        <taxon>Haplorrhini</taxon>
        <taxon>Catarrhini</taxon>
        <taxon>Hominidae</taxon>
        <taxon>Homo</taxon>
    </lineage>
</organism>
<keyword evidence="14" id="KW-0539">Nucleus</keyword>
<evidence type="ECO:0000256" key="16">
    <source>
        <dbReference type="ARBA" id="ARBA00069633"/>
    </source>
</evidence>
<evidence type="ECO:0007829" key="31">
    <source>
        <dbReference type="PubMed" id="21269460"/>
    </source>
</evidence>
<dbReference type="PANTHER" id="PTHR46134:SF1">
    <property type="entry name" value="ARF-GAP DOMAIN AND FG REPEAT-CONTAINING PROTEIN 1"/>
    <property type="match status" value="1"/>
</dbReference>
<dbReference type="CDD" id="cd08857">
    <property type="entry name" value="ArfGap_AGFG1"/>
    <property type="match status" value="1"/>
</dbReference>
<dbReference type="EMBL" id="AC105286">
    <property type="status" value="NOT_ANNOTATED_CDS"/>
    <property type="molecule type" value="Genomic_DNA"/>
</dbReference>
<dbReference type="InterPro" id="IPR038508">
    <property type="entry name" value="ArfGAP_dom_sf"/>
</dbReference>
<evidence type="ECO:0000256" key="18">
    <source>
        <dbReference type="PROSITE-ProRule" id="PRU00288"/>
    </source>
</evidence>
<evidence type="ECO:0007829" key="26">
    <source>
        <dbReference type="PubMed" id="18088087"/>
    </source>
</evidence>
<dbReference type="AlphaFoldDB" id="B8ZZY2"/>
<dbReference type="EMBL" id="AC097662">
    <property type="status" value="NOT_ANNOTATED_CDS"/>
    <property type="molecule type" value="Genomic_DNA"/>
</dbReference>
<evidence type="ECO:0007829" key="25">
    <source>
        <dbReference type="PubMed" id="17081983"/>
    </source>
</evidence>
<evidence type="ECO:0000256" key="4">
    <source>
        <dbReference type="ARBA" id="ARBA00022473"/>
    </source>
</evidence>
<evidence type="ECO:0000256" key="1">
    <source>
        <dbReference type="ARBA" id="ARBA00004123"/>
    </source>
</evidence>
<dbReference type="ChiTaRS" id="AGFG1">
    <property type="organism name" value="human"/>
</dbReference>
<evidence type="ECO:0000256" key="7">
    <source>
        <dbReference type="ARBA" id="ARBA00022737"/>
    </source>
</evidence>
<keyword evidence="4" id="KW-0217">Developmental protein</keyword>
<keyword evidence="9" id="KW-0221">Differentiation</keyword>
<keyword evidence="6" id="KW-0479">Metal-binding</keyword>
<reference evidence="34" key="13">
    <citation type="journal article" date="2014" name="J. Proteomics">
        <title>An enzyme assisted RP-RPLC approach for in-depth analysis of human liver phosphoproteome.</title>
        <authorList>
            <person name="Bian Y."/>
            <person name="Song C."/>
            <person name="Cheng K."/>
            <person name="Dong M."/>
            <person name="Wang F."/>
            <person name="Huang J."/>
            <person name="Sun D."/>
            <person name="Wang L."/>
            <person name="Ye M."/>
            <person name="Zou H."/>
        </authorList>
    </citation>
    <scope>IDENTIFICATION BY MASS SPECTROMETRY [LARGE SCALE ANALYSIS]</scope>
</reference>
<dbReference type="ProteomicsDB" id="7461"/>
<keyword evidence="23 24" id="KW-1267">Proteomics identification</keyword>
<accession>B8ZZY2</accession>
<keyword evidence="12" id="KW-0238">DNA-binding</keyword>
<evidence type="ECO:0000256" key="6">
    <source>
        <dbReference type="ARBA" id="ARBA00022723"/>
    </source>
</evidence>
<dbReference type="ExpressionAtlas" id="B8ZZY2">
    <property type="expression patterns" value="baseline and differential"/>
</dbReference>
<dbReference type="PRINTS" id="PR00405">
    <property type="entry name" value="REVINTRACTNG"/>
</dbReference>
<evidence type="ECO:0000256" key="10">
    <source>
        <dbReference type="ARBA" id="ARBA00022833"/>
    </source>
</evidence>
<dbReference type="SUPFAM" id="SSF57863">
    <property type="entry name" value="ArfGap/RecO-like zinc finger"/>
    <property type="match status" value="1"/>
</dbReference>
<protein>
    <recommendedName>
        <fullName evidence="16">Arf-GAP domain and FG repeat-containing protein 1</fullName>
    </recommendedName>
    <alternativeName>
        <fullName evidence="17">Nucleoporin-like protein RIP</fullName>
    </alternativeName>
</protein>
<evidence type="ECO:0000256" key="8">
    <source>
        <dbReference type="ARBA" id="ARBA00022771"/>
    </source>
</evidence>
<reference evidence="21 22" key="3">
    <citation type="journal article" date="2005" name="Nature">
        <title>Generation and annotation of the DNA sequences of human chromosomes 2 and 4.</title>
        <authorList>
            <person name="Hillier L.W."/>
            <person name="Graves T.A."/>
            <person name="Fulton R.S."/>
            <person name="Fulton L.A."/>
            <person name="Pepin K.H."/>
            <person name="Minx P."/>
            <person name="Wagner-McPherson C."/>
            <person name="Layman D."/>
            <person name="Wylie K."/>
            <person name="Sekhon M."/>
            <person name="Becker M.C."/>
            <person name="Fewell G.A."/>
            <person name="Delehaunty K.D."/>
            <person name="Miner T.L."/>
            <person name="Nash W.E."/>
            <person name="Kremitzki C."/>
            <person name="Oddy L."/>
            <person name="Du H."/>
            <person name="Sun H."/>
            <person name="Bradshaw-Cordum H."/>
            <person name="Ali J."/>
            <person name="Carter J."/>
            <person name="Cordes M."/>
            <person name="Harris A."/>
            <person name="Isak A."/>
            <person name="van Brunt A."/>
            <person name="Nguyen C."/>
            <person name="Du F."/>
            <person name="Courtney L."/>
            <person name="Kalicki J."/>
            <person name="Ozersky P."/>
            <person name="Abbott S."/>
            <person name="Armstrong J."/>
            <person name="Belter E.A."/>
            <person name="Caruso L."/>
            <person name="Cedroni M."/>
            <person name="Cotton M."/>
            <person name="Davidson T."/>
            <person name="Desai A."/>
            <person name="Elliott G."/>
            <person name="Erb T."/>
            <person name="Fronick C."/>
            <person name="Gaige T."/>
            <person name="Haakenson W."/>
            <person name="Haglund K."/>
            <person name="Holmes A."/>
            <person name="Harkins R."/>
            <person name="Kim K."/>
            <person name="Kruchowski S.S."/>
            <person name="Strong C.M."/>
            <person name="Grewal N."/>
            <person name="Goyea E."/>
            <person name="Hou S."/>
            <person name="Levy A."/>
            <person name="Martinka S."/>
            <person name="Mead K."/>
            <person name="McLellan M.D."/>
            <person name="Meyer R."/>
            <person name="Randall-Maher J."/>
            <person name="Tomlinson C."/>
            <person name="Dauphin-Kohlberg S."/>
            <person name="Kozlowicz-Reilly A."/>
            <person name="Shah N."/>
            <person name="Swearengen-Shahid S."/>
            <person name="Snider J."/>
            <person name="Strong J.T."/>
            <person name="Thompson J."/>
            <person name="Yoakum M."/>
            <person name="Leonard S."/>
            <person name="Pearman C."/>
            <person name="Trani L."/>
            <person name="Radionenko M."/>
            <person name="Waligorski J.E."/>
            <person name="Wang C."/>
            <person name="Rock S.M."/>
            <person name="Tin-Wollam A.M."/>
            <person name="Maupin R."/>
            <person name="Latreille P."/>
            <person name="Wendl M.C."/>
            <person name="Yang S.P."/>
            <person name="Pohl C."/>
            <person name="Wallis J.W."/>
            <person name="Spieth J."/>
            <person name="Bieri T.A."/>
            <person name="Berkowicz N."/>
            <person name="Nelson J.O."/>
            <person name="Osborne J."/>
            <person name="Ding L."/>
            <person name="Meyer R."/>
            <person name="Sabo A."/>
            <person name="Shotland Y."/>
            <person name="Sinha P."/>
            <person name="Wohldmann P.E."/>
            <person name="Cook L.L."/>
            <person name="Hickenbotham M.T."/>
            <person name="Eldred J."/>
            <person name="Williams D."/>
            <person name="Jones T.A."/>
            <person name="She X."/>
            <person name="Ciccarelli F.D."/>
            <person name="Izaurralde E."/>
            <person name="Taylor J."/>
            <person name="Schmutz J."/>
            <person name="Myers R.M."/>
            <person name="Cox D.R."/>
            <person name="Huang X."/>
            <person name="McPherson J.D."/>
            <person name="Mardis E.R."/>
            <person name="Clifton S.W."/>
            <person name="Warren W.C."/>
            <person name="Chinwalla A.T."/>
            <person name="Eddy S.R."/>
            <person name="Marra M.A."/>
            <person name="Ovcharenko I."/>
            <person name="Furey T.S."/>
            <person name="Miller W."/>
            <person name="Eichler E.E."/>
            <person name="Bork P."/>
            <person name="Suyama M."/>
            <person name="Torrents D."/>
            <person name="Waterston R.H."/>
            <person name="Wilson R.K."/>
        </authorList>
    </citation>
    <scope>NUCLEOTIDE SEQUENCE [LARGE SCALE GENOMIC DNA]</scope>
</reference>
<feature type="domain" description="Arf-GAP" evidence="20">
    <location>
        <begin position="11"/>
        <end position="135"/>
    </location>
</feature>
<evidence type="ECO:0007829" key="30">
    <source>
        <dbReference type="PubMed" id="20068231"/>
    </source>
</evidence>
<reference evidence="25" key="4">
    <citation type="journal article" date="2006" name="Cell">
        <title>Global, in vivo, and site-specific phosphorylation dynamics in signaling networks.</title>
        <authorList>
            <person name="Olsen J.V."/>
            <person name="Blagoev B."/>
            <person name="Gnad F."/>
            <person name="Macek B."/>
            <person name="Kumar C."/>
            <person name="Mortensen P."/>
            <person name="Mann M."/>
        </authorList>
    </citation>
    <scope>IDENTIFICATION BY MASS SPECTROMETRY [LARGE SCALE ANALYSIS]</scope>
</reference>
<dbReference type="GO" id="GO:0003677">
    <property type="term" value="F:DNA binding"/>
    <property type="evidence" value="ECO:0007669"/>
    <property type="project" value="UniProtKB-KW"/>
</dbReference>
<dbReference type="SMART" id="SM00105">
    <property type="entry name" value="ArfGap"/>
    <property type="match status" value="1"/>
</dbReference>
<dbReference type="PROSITE" id="PS50115">
    <property type="entry name" value="ARFGAP"/>
    <property type="match status" value="1"/>
</dbReference>
<reference evidence="28" key="7">
    <citation type="journal article" date="2009" name="Anal. Chem.">
        <title>Lys-N and trypsin cover complementary parts of the phosphoproteome in a refined SCX-based approach.</title>
        <authorList>
            <person name="Gauci S."/>
            <person name="Helbig A.O."/>
            <person name="Slijper M."/>
            <person name="Krijgsveld J."/>
            <person name="Heck A.J."/>
            <person name="Mohammed S."/>
        </authorList>
    </citation>
    <scope>IDENTIFICATION BY MASS SPECTROMETRY [LARGE SCALE ANALYSIS]</scope>
</reference>
<evidence type="ECO:0000256" key="19">
    <source>
        <dbReference type="SAM" id="MobiDB-lite"/>
    </source>
</evidence>
<dbReference type="GO" id="GO:0030154">
    <property type="term" value="P:cell differentiation"/>
    <property type="evidence" value="ECO:0007669"/>
    <property type="project" value="UniProtKB-KW"/>
</dbReference>
<evidence type="ECO:0007829" key="28">
    <source>
        <dbReference type="PubMed" id="19413330"/>
    </source>
</evidence>
<evidence type="ECO:0000313" key="21">
    <source>
        <dbReference type="Ensembl" id="ENSP00000387154.1"/>
    </source>
</evidence>
<dbReference type="VEuPathDB" id="HostDB:ENSG00000173744"/>
<dbReference type="OpenTargets" id="ENSG00000173744"/>
<dbReference type="Gene3D" id="3.30.450.50">
    <property type="entry name" value="Longin domain"/>
    <property type="match status" value="1"/>
</dbReference>
<dbReference type="Proteomes" id="UP000005640">
    <property type="component" value="Chromosome 2"/>
</dbReference>
<name>B8ZZY2_HUMAN</name>
<dbReference type="GO" id="GO:0005096">
    <property type="term" value="F:GTPase activator activity"/>
    <property type="evidence" value="ECO:0007669"/>
    <property type="project" value="InterPro"/>
</dbReference>
<reference evidence="21 22" key="2">
    <citation type="journal article" date="2004" name="Nature">
        <title>Finishing the euchromatic sequence of the human genome.</title>
        <authorList>
            <consortium name="International Human Genome Sequencing Consortium"/>
        </authorList>
    </citation>
    <scope>NUCLEOTIDE SEQUENCE [LARGE SCALE GENOMIC DNA]</scope>
</reference>
<evidence type="ECO:0007829" key="35">
    <source>
        <dbReference type="PubMed" id="25944712"/>
    </source>
</evidence>
<dbReference type="PANTHER" id="PTHR46134">
    <property type="entry name" value="DRONGO, ISOFORM F"/>
    <property type="match status" value="1"/>
</dbReference>
<reference evidence="30" key="9">
    <citation type="journal article" date="2010" name="Sci. Signal.">
        <title>Quantitative phosphoproteomics reveals widespread full phosphorylation site occupancy during mitosis.</title>
        <authorList>
            <person name="Olsen J.V."/>
            <person name="Vermeulen M."/>
            <person name="Santamaria A."/>
            <person name="Kumar C."/>
            <person name="Miller M.L."/>
            <person name="Jensen L.J."/>
            <person name="Gnad F."/>
            <person name="Cox J."/>
            <person name="Jensen T.S."/>
            <person name="Nigg E.A."/>
            <person name="Brunak S."/>
            <person name="Mann M."/>
        </authorList>
    </citation>
    <scope>IDENTIFICATION BY MASS SPECTROMETRY [LARGE SCALE ANALYSIS]</scope>
</reference>
<evidence type="ECO:0007829" key="33">
    <source>
        <dbReference type="PubMed" id="23186163"/>
    </source>
</evidence>
<evidence type="ECO:0000256" key="14">
    <source>
        <dbReference type="ARBA" id="ARBA00023242"/>
    </source>
</evidence>
<dbReference type="Antibodypedia" id="1598">
    <property type="antibodies" value="221 antibodies from 31 providers"/>
</dbReference>
<evidence type="ECO:0007829" key="27">
    <source>
        <dbReference type="PubMed" id="18669648"/>
    </source>
</evidence>
<evidence type="ECO:0000313" key="22">
    <source>
        <dbReference type="Proteomes" id="UP000005640"/>
    </source>
</evidence>
<evidence type="ECO:0007829" key="29">
    <source>
        <dbReference type="PubMed" id="19690332"/>
    </source>
</evidence>
<reference evidence="21" key="16">
    <citation type="submission" date="2025-09" db="UniProtKB">
        <authorList>
            <consortium name="Ensembl"/>
        </authorList>
    </citation>
    <scope>IDENTIFICATION</scope>
</reference>
<dbReference type="Gene3D" id="1.10.220.150">
    <property type="entry name" value="Arf GTPase activating protein"/>
    <property type="match status" value="1"/>
</dbReference>
<evidence type="ECO:0000256" key="2">
    <source>
        <dbReference type="ARBA" id="ARBA00004541"/>
    </source>
</evidence>
<evidence type="ECO:0000256" key="9">
    <source>
        <dbReference type="ARBA" id="ARBA00022782"/>
    </source>
</evidence>
<keyword evidence="22" id="KW-1185">Reference proteome</keyword>
<dbReference type="OrthoDB" id="6036at2759"/>
<keyword evidence="13" id="KW-0325">Glycoprotein</keyword>
<sequence length="541" mass="56413">MAASAKRKQEEKHLKMLRDMTGLPHNRKCFDCDQRGPTYVNMTVGSFVCTSCSGSLRGLNPPHRVKSISMTTFTQQEIEFLQKHGNEVCKQIWLGLFDDRSSAIPDFRDPQKVKEFLQEKYEKKRWYVPPEQAKVVASVHASISGSSASSTSSTPEVKPLKSLLGDSAPTLHLNKGTPSQSPVVGRSQGQQQEKKQFDLLSDLGSDIFAAPAPQSTATANFANFAHFNSHAAQNSANADFANFDAFGQSSGSSNFGGFPTASHSPFQPQTTGGSAASVNANFAHFDNFPKSSSADFGTFNTSQSHQTASAVSKVSTNKAGLQTADKYAALANLDNIFSAGQVPSQSSASSDKYAALAELDSVFSSAATSSNAYTSTSNASSNVFGTVPVVASAQTQPASSSVPAPFGATPSTNPFVAAAGPSVASSTNPFQTNARGATAATFGTASMSMPTGFGTPAPYSLPTSFSGSFQQPAFPAQAAFPQQTAFSQQPNGAGFAAFGQTKPVVTPFGQVAAAGVSSNPFMTGAPTGQFPTGSSSTNPFL</sequence>
<dbReference type="FunFam" id="1.10.220.150:FF:000005">
    <property type="entry name" value="Arf-GAP domain and FG repeat-containing protein 1"/>
    <property type="match status" value="1"/>
</dbReference>
<dbReference type="GO" id="GO:0031410">
    <property type="term" value="C:cytoplasmic vesicle"/>
    <property type="evidence" value="ECO:0007669"/>
    <property type="project" value="UniProtKB-SubCell"/>
</dbReference>
<keyword evidence="10" id="KW-0862">Zinc</keyword>
<keyword evidence="11" id="KW-0744">Spermatogenesis</keyword>
<dbReference type="Bgee" id="ENSG00000173744">
    <property type="expression patterns" value="Expressed in sperm and 206 other cell types or tissues"/>
</dbReference>
<evidence type="ECO:0000256" key="15">
    <source>
        <dbReference type="ARBA" id="ARBA00023329"/>
    </source>
</evidence>
<evidence type="ECO:0000256" key="5">
    <source>
        <dbReference type="ARBA" id="ARBA00022553"/>
    </source>
</evidence>
<feature type="region of interest" description="Disordered" evidence="19">
    <location>
        <begin position="145"/>
        <end position="193"/>
    </location>
</feature>
<gene>
    <name evidence="21" type="primary">AGFG1</name>
</gene>
<evidence type="ECO:0000256" key="3">
    <source>
        <dbReference type="ARBA" id="ARBA00022448"/>
    </source>
</evidence>